<evidence type="ECO:0000256" key="5">
    <source>
        <dbReference type="ARBA" id="ARBA00023128"/>
    </source>
</evidence>
<gene>
    <name evidence="8" type="ORF">BDV25DRAFT_141180</name>
</gene>
<organism evidence="8 9">
    <name type="scientific">Aspergillus avenaceus</name>
    <dbReference type="NCBI Taxonomy" id="36643"/>
    <lineage>
        <taxon>Eukaryota</taxon>
        <taxon>Fungi</taxon>
        <taxon>Dikarya</taxon>
        <taxon>Ascomycota</taxon>
        <taxon>Pezizomycotina</taxon>
        <taxon>Eurotiomycetes</taxon>
        <taxon>Eurotiomycetidae</taxon>
        <taxon>Eurotiales</taxon>
        <taxon>Aspergillaceae</taxon>
        <taxon>Aspergillus</taxon>
        <taxon>Aspergillus subgen. Circumdati</taxon>
    </lineage>
</organism>
<dbReference type="OrthoDB" id="2906425at2759"/>
<evidence type="ECO:0000256" key="2">
    <source>
        <dbReference type="ARBA" id="ARBA00005543"/>
    </source>
</evidence>
<evidence type="ECO:0000256" key="1">
    <source>
        <dbReference type="ARBA" id="ARBA00004173"/>
    </source>
</evidence>
<keyword evidence="4" id="KW-0809">Transit peptide</keyword>
<proteinExistence type="inferred from homology"/>
<protein>
    <recommendedName>
        <fullName evidence="3">Altered inheritance of mitochondria protein 9, mitochondrial</fullName>
    </recommendedName>
    <alternativeName>
        <fullName evidence="6">Found in mitochondrial proteome protein 29</fullName>
    </alternativeName>
</protein>
<dbReference type="PANTHER" id="PTHR36091:SF1">
    <property type="entry name" value="ALTERED INHERITANCE OF MITOCHONDRIA PROTEIN 9, MITOCHONDRIAL"/>
    <property type="match status" value="1"/>
</dbReference>
<evidence type="ECO:0000259" key="7">
    <source>
        <dbReference type="Pfam" id="PF01636"/>
    </source>
</evidence>
<dbReference type="EMBL" id="ML742136">
    <property type="protein sequence ID" value="KAE8149072.1"/>
    <property type="molecule type" value="Genomic_DNA"/>
</dbReference>
<name>A0A5N6TRU3_ASPAV</name>
<accession>A0A5N6TRU3</accession>
<dbReference type="Gene3D" id="3.90.1200.10">
    <property type="match status" value="1"/>
</dbReference>
<evidence type="ECO:0000313" key="8">
    <source>
        <dbReference type="EMBL" id="KAE8149072.1"/>
    </source>
</evidence>
<evidence type="ECO:0000256" key="4">
    <source>
        <dbReference type="ARBA" id="ARBA00022946"/>
    </source>
</evidence>
<dbReference type="SUPFAM" id="SSF56112">
    <property type="entry name" value="Protein kinase-like (PK-like)"/>
    <property type="match status" value="1"/>
</dbReference>
<dbReference type="InterPro" id="IPR002575">
    <property type="entry name" value="Aminoglycoside_PTrfase"/>
</dbReference>
<evidence type="ECO:0000313" key="9">
    <source>
        <dbReference type="Proteomes" id="UP000325780"/>
    </source>
</evidence>
<comment type="similarity">
    <text evidence="2">Belongs to the AIM9 family.</text>
</comment>
<dbReference type="AlphaFoldDB" id="A0A5N6TRU3"/>
<sequence length="529" mass="59972">MPRSQPIARMSMICRGLPIDREELFLYTNGHFLVDEHRQLNRRYLKFDIDALCDVGATAGGDSSGVVTIEKFEGGFSKALLIKTHNGKEVIAKMPCRIAGPPSLTTAAEVGALKYLREYTSIPVPRVLSWSADSANPVGAEYVIMEKAEGVPLYQQWGKMAEIEKLELIRNLTKLEAQLSAISFPAYGGLYYRTNTTQFNSEVLDETIDSSGLFAVGPSCERSFNTDPAADVPLPAGDIDQGPWRTISSFGVSIVKRELSRMNNKHLRGELMFYEGSDEEKVHLLEATERLMPEFDSHPLLHHSSQPTLWHTDLHMGNIFVAPDENSRIVSLIDFQSVSVLPLFLQAQWPVFLKPPQNYTKGLVQPKLPDDFDQLDDEYQAIARQEWTQAKLAKAYEVATFLENRAAHNAMNIPRVFREFFYALRACLIEIYQNWSSLAFTGECPYSFSEEEIARHELQFSEYEAWHEVQKLAQECLDTDAEGWISPLLDIEEKRRQNKELLAMYTQRVGGEKTPEEAKAMWPFPEIGC</sequence>
<feature type="domain" description="Aminoglycoside phosphotransferase" evidence="7">
    <location>
        <begin position="69"/>
        <end position="339"/>
    </location>
</feature>
<dbReference type="Gene3D" id="3.30.200.20">
    <property type="entry name" value="Phosphorylase Kinase, domain 1"/>
    <property type="match status" value="1"/>
</dbReference>
<dbReference type="InterPro" id="IPR051035">
    <property type="entry name" value="Mito_inheritance_9"/>
</dbReference>
<comment type="subcellular location">
    <subcellularLocation>
        <location evidence="1">Mitochondrion</location>
    </subcellularLocation>
</comment>
<evidence type="ECO:0000256" key="3">
    <source>
        <dbReference type="ARBA" id="ARBA00016197"/>
    </source>
</evidence>
<reference evidence="8 9" key="1">
    <citation type="submission" date="2019-04" db="EMBL/GenBank/DDBJ databases">
        <title>Friends and foes A comparative genomics study of 23 Aspergillus species from section Flavi.</title>
        <authorList>
            <consortium name="DOE Joint Genome Institute"/>
            <person name="Kjaerbolling I."/>
            <person name="Vesth T."/>
            <person name="Frisvad J.C."/>
            <person name="Nybo J.L."/>
            <person name="Theobald S."/>
            <person name="Kildgaard S."/>
            <person name="Isbrandt T."/>
            <person name="Kuo A."/>
            <person name="Sato A."/>
            <person name="Lyhne E.K."/>
            <person name="Kogle M.E."/>
            <person name="Wiebenga A."/>
            <person name="Kun R.S."/>
            <person name="Lubbers R.J."/>
            <person name="Makela M.R."/>
            <person name="Barry K."/>
            <person name="Chovatia M."/>
            <person name="Clum A."/>
            <person name="Daum C."/>
            <person name="Haridas S."/>
            <person name="He G."/>
            <person name="LaButti K."/>
            <person name="Lipzen A."/>
            <person name="Mondo S."/>
            <person name="Riley R."/>
            <person name="Salamov A."/>
            <person name="Simmons B.A."/>
            <person name="Magnuson J.K."/>
            <person name="Henrissat B."/>
            <person name="Mortensen U.H."/>
            <person name="Larsen T.O."/>
            <person name="Devries R.P."/>
            <person name="Grigoriev I.V."/>
            <person name="Machida M."/>
            <person name="Baker S.E."/>
            <person name="Andersen M.R."/>
        </authorList>
    </citation>
    <scope>NUCLEOTIDE SEQUENCE [LARGE SCALE GENOMIC DNA]</scope>
    <source>
        <strain evidence="8 9">IBT 18842</strain>
    </source>
</reference>
<dbReference type="Pfam" id="PF01636">
    <property type="entry name" value="APH"/>
    <property type="match status" value="1"/>
</dbReference>
<dbReference type="PANTHER" id="PTHR36091">
    <property type="entry name" value="ALTERED INHERITANCE OF MITOCHONDRIA PROTEIN 9, MITOCHONDRIAL"/>
    <property type="match status" value="1"/>
</dbReference>
<dbReference type="Proteomes" id="UP000325780">
    <property type="component" value="Unassembled WGS sequence"/>
</dbReference>
<dbReference type="InterPro" id="IPR011009">
    <property type="entry name" value="Kinase-like_dom_sf"/>
</dbReference>
<keyword evidence="8" id="KW-0808">Transferase</keyword>
<keyword evidence="9" id="KW-1185">Reference proteome</keyword>
<dbReference type="GO" id="GO:0005739">
    <property type="term" value="C:mitochondrion"/>
    <property type="evidence" value="ECO:0007669"/>
    <property type="project" value="UniProtKB-SubCell"/>
</dbReference>
<keyword evidence="5" id="KW-0496">Mitochondrion</keyword>
<evidence type="ECO:0000256" key="6">
    <source>
        <dbReference type="ARBA" id="ARBA00031849"/>
    </source>
</evidence>
<dbReference type="GO" id="GO:0016740">
    <property type="term" value="F:transferase activity"/>
    <property type="evidence" value="ECO:0007669"/>
    <property type="project" value="UniProtKB-KW"/>
</dbReference>